<evidence type="ECO:0000313" key="2">
    <source>
        <dbReference type="WBParaSite" id="nRc.2.0.1.t40394-RA"/>
    </source>
</evidence>
<organism evidence="1 2">
    <name type="scientific">Romanomermis culicivorax</name>
    <name type="common">Nematode worm</name>
    <dbReference type="NCBI Taxonomy" id="13658"/>
    <lineage>
        <taxon>Eukaryota</taxon>
        <taxon>Metazoa</taxon>
        <taxon>Ecdysozoa</taxon>
        <taxon>Nematoda</taxon>
        <taxon>Enoplea</taxon>
        <taxon>Dorylaimia</taxon>
        <taxon>Mermithida</taxon>
        <taxon>Mermithoidea</taxon>
        <taxon>Mermithidae</taxon>
        <taxon>Romanomermis</taxon>
    </lineage>
</organism>
<protein>
    <submittedName>
        <fullName evidence="2">Uncharacterized protein</fullName>
    </submittedName>
</protein>
<sequence>MYKSKVDRTPMSKGWNRPPPAVPSFRIYFFGKSMATRRRPATGPSSQSWKIFKTGSNSCYYYYYLLSNNFCTLRLCLATTAWQFRKQWNKFLLPKWKMKLPPNDRFAENDAKEMDEDKLALDESSDIYGDLEVDIPINADHAETTLYVGGFFVHIVVRTAGIFFLVEEEYIESGLRKVKNTGYSIPISTSLTLTPAAGASPHIKRPLTAYLCSPADEPSIKANKIRATIRNFIFIVKTMKLISNPIICDEKLARLLC</sequence>
<name>A0A915KPL1_ROMCU</name>
<dbReference type="Proteomes" id="UP000887565">
    <property type="component" value="Unplaced"/>
</dbReference>
<proteinExistence type="predicted"/>
<keyword evidence="1" id="KW-1185">Reference proteome</keyword>
<evidence type="ECO:0000313" key="1">
    <source>
        <dbReference type="Proteomes" id="UP000887565"/>
    </source>
</evidence>
<dbReference type="AlphaFoldDB" id="A0A915KPL1"/>
<dbReference type="WBParaSite" id="nRc.2.0.1.t40394-RA">
    <property type="protein sequence ID" value="nRc.2.0.1.t40394-RA"/>
    <property type="gene ID" value="nRc.2.0.1.g40394"/>
</dbReference>
<reference evidence="2" key="1">
    <citation type="submission" date="2022-11" db="UniProtKB">
        <authorList>
            <consortium name="WormBaseParasite"/>
        </authorList>
    </citation>
    <scope>IDENTIFICATION</scope>
</reference>
<accession>A0A915KPL1</accession>